<feature type="compositionally biased region" description="Polar residues" evidence="1">
    <location>
        <begin position="177"/>
        <end position="187"/>
    </location>
</feature>
<dbReference type="AlphaFoldDB" id="A0A318M8M3"/>
<dbReference type="GO" id="GO:0004150">
    <property type="term" value="F:dihydroneopterin aldolase activity"/>
    <property type="evidence" value="ECO:0007669"/>
    <property type="project" value="InterPro"/>
</dbReference>
<organism evidence="3 4">
    <name type="scientific">Bifidobacterium asteroides</name>
    <dbReference type="NCBI Taxonomy" id="1684"/>
    <lineage>
        <taxon>Bacteria</taxon>
        <taxon>Bacillati</taxon>
        <taxon>Actinomycetota</taxon>
        <taxon>Actinomycetes</taxon>
        <taxon>Bifidobacteriales</taxon>
        <taxon>Bifidobacteriaceae</taxon>
        <taxon>Bifidobacterium</taxon>
    </lineage>
</organism>
<feature type="region of interest" description="Disordered" evidence="1">
    <location>
        <begin position="152"/>
        <end position="197"/>
    </location>
</feature>
<dbReference type="OrthoDB" id="9808041at2"/>
<gene>
    <name evidence="3" type="ORF">DKK75_05760</name>
</gene>
<name>A0A318M8M3_9BIFI</name>
<proteinExistence type="predicted"/>
<evidence type="ECO:0000259" key="2">
    <source>
        <dbReference type="SMART" id="SM00905"/>
    </source>
</evidence>
<sequence length="370" mass="39430">MFQGKGGAYNMDSIRLSSIKAAPLHDDQGSGSGYQVDAVLYLDLSEAGRLNDGTQTVDYVQIVRRIVNLIRKEPIDEILESLTAKVADAILLSHQIRRTRVTVTRLGADQGTGVDFQVAVTLERAAADQIQGNPGSMESGRVNGDGHAVLGHPSLLLSGQDDPGQAARARLRHPVTASRQDVLSSYPENEDEASSQLATEESKAQGLLMRDVIALEGASGTDRLVMLRALAALDGIPGSQLVGISPLYSYRDEQGDQRLSAVVILQTPLDLEGLRSALDMVAAPIRKIGGLDADVVEVETSDGSLPSAQDRPPLLTSDAPSRILVPWAYLEPEHCLPGAGGSCLASLANRAPDRDRISMVSEDWILDGLS</sequence>
<reference evidence="3 4" key="1">
    <citation type="submission" date="2018-05" db="EMBL/GenBank/DDBJ databases">
        <title>Reference genomes for bee gut microbiota database.</title>
        <authorList>
            <person name="Ellegaard K.M."/>
        </authorList>
    </citation>
    <scope>NUCLEOTIDE SEQUENCE [LARGE SCALE GENOMIC DNA]</scope>
    <source>
        <strain evidence="3 4">ESL0200</strain>
    </source>
</reference>
<dbReference type="InterPro" id="IPR043133">
    <property type="entry name" value="GTP-CH-I_C/QueF"/>
</dbReference>
<evidence type="ECO:0000313" key="3">
    <source>
        <dbReference type="EMBL" id="PXY82284.1"/>
    </source>
</evidence>
<feature type="domain" description="Dihydroneopterin aldolase/epimerase" evidence="2">
    <location>
        <begin position="14"/>
        <end position="124"/>
    </location>
</feature>
<accession>A0A318M8M3</accession>
<dbReference type="Pfam" id="PF02152">
    <property type="entry name" value="FolB"/>
    <property type="match status" value="1"/>
</dbReference>
<dbReference type="Proteomes" id="UP000247744">
    <property type="component" value="Unassembled WGS sequence"/>
</dbReference>
<dbReference type="Gene3D" id="3.30.1130.10">
    <property type="match status" value="1"/>
</dbReference>
<dbReference type="SUPFAM" id="SSF55620">
    <property type="entry name" value="Tetrahydrobiopterin biosynthesis enzymes-like"/>
    <property type="match status" value="1"/>
</dbReference>
<dbReference type="EMBL" id="QGLL01000008">
    <property type="protein sequence ID" value="PXY82284.1"/>
    <property type="molecule type" value="Genomic_DNA"/>
</dbReference>
<dbReference type="GO" id="GO:0006760">
    <property type="term" value="P:folic acid-containing compound metabolic process"/>
    <property type="evidence" value="ECO:0007669"/>
    <property type="project" value="InterPro"/>
</dbReference>
<evidence type="ECO:0000313" key="4">
    <source>
        <dbReference type="Proteomes" id="UP000247744"/>
    </source>
</evidence>
<protein>
    <recommendedName>
        <fullName evidence="2">Dihydroneopterin aldolase/epimerase domain-containing protein</fullName>
    </recommendedName>
</protein>
<comment type="caution">
    <text evidence="3">The sequence shown here is derived from an EMBL/GenBank/DDBJ whole genome shotgun (WGS) entry which is preliminary data.</text>
</comment>
<dbReference type="InterPro" id="IPR006157">
    <property type="entry name" value="FolB_dom"/>
</dbReference>
<evidence type="ECO:0000256" key="1">
    <source>
        <dbReference type="SAM" id="MobiDB-lite"/>
    </source>
</evidence>
<dbReference type="SMART" id="SM00905">
    <property type="entry name" value="FolB"/>
    <property type="match status" value="1"/>
</dbReference>